<dbReference type="SUPFAM" id="SSF56349">
    <property type="entry name" value="DNA breaking-rejoining enzymes"/>
    <property type="match status" value="1"/>
</dbReference>
<dbReference type="CDD" id="cd00397">
    <property type="entry name" value="DNA_BRE_C"/>
    <property type="match status" value="1"/>
</dbReference>
<gene>
    <name evidence="8" type="ORF">DCC88_00085</name>
</gene>
<organism evidence="8 9">
    <name type="scientific">Spirobacillus cienkowskii</name>
    <dbReference type="NCBI Taxonomy" id="495820"/>
    <lineage>
        <taxon>Bacteria</taxon>
        <taxon>Pseudomonadati</taxon>
        <taxon>Bdellovibrionota</taxon>
        <taxon>Oligoflexia</taxon>
        <taxon>Silvanigrellales</taxon>
        <taxon>Spirobacillus</taxon>
    </lineage>
</organism>
<reference evidence="8" key="1">
    <citation type="submission" date="2018-04" db="EMBL/GenBank/DDBJ databases">
        <title>Draft genome sequence of the Candidatus Spirobacillus cienkowskii, a pathogen of freshwater Daphnia species, reconstructed from hemolymph metagenomic reads.</title>
        <authorList>
            <person name="Bresciani L."/>
            <person name="Lemos L.N."/>
            <person name="Wale N."/>
            <person name="Lin J.Y."/>
            <person name="Fernandes G.R."/>
            <person name="Duffy M.A."/>
            <person name="Rodrigues J.M."/>
        </authorList>
    </citation>
    <scope>NUCLEOTIDE SEQUENCE [LARGE SCALE GENOMIC DNA]</scope>
    <source>
        <strain evidence="8">Binning01</strain>
    </source>
</reference>
<keyword evidence="3 5" id="KW-0238">DNA-binding</keyword>
<dbReference type="InterPro" id="IPR002104">
    <property type="entry name" value="Integrase_catalytic"/>
</dbReference>
<comment type="similarity">
    <text evidence="1">Belongs to the 'phage' integrase family.</text>
</comment>
<sequence length="339" mass="38438">MNAIVEVDREHTQIENRGSLGISLKNFASQIEQEQIMFLGSYTSINTIKNYERSLREFSDFCRSKNQAFESSRDIQRSHLDLYKSTLTQRYAHVPATAIAKLAPILSFLKFAHEQCWTERNVAASVKMPRLSKHKGKTEALSEDELLTILASLKAQCDAAKEPVKNRADFRAWLKYAIVATLAETGLRASELAHLKIKDLDLSGKHPRIQIKLKGGEIHAPLISDGLSQLLQTYLKEVRHYACDSDPLFTLNSYAKKAITRHQIAIYIREIATEHHIDKDITPHSLRATVASLLHQKNVPIGEIQQLLGHKSILTTMMYVRMTDEEKQSAGRKLNLLNQ</sequence>
<keyword evidence="4" id="KW-0233">DNA recombination</keyword>
<evidence type="ECO:0000256" key="3">
    <source>
        <dbReference type="ARBA" id="ARBA00023125"/>
    </source>
</evidence>
<evidence type="ECO:0000313" key="8">
    <source>
        <dbReference type="EMBL" id="RDB37358.1"/>
    </source>
</evidence>
<evidence type="ECO:0000256" key="4">
    <source>
        <dbReference type="ARBA" id="ARBA00023172"/>
    </source>
</evidence>
<evidence type="ECO:0000259" key="7">
    <source>
        <dbReference type="PROSITE" id="PS51900"/>
    </source>
</evidence>
<dbReference type="InterPro" id="IPR013762">
    <property type="entry name" value="Integrase-like_cat_sf"/>
</dbReference>
<dbReference type="GO" id="GO:0006310">
    <property type="term" value="P:DNA recombination"/>
    <property type="evidence" value="ECO:0007669"/>
    <property type="project" value="UniProtKB-KW"/>
</dbReference>
<dbReference type="EMBL" id="QOVW01000001">
    <property type="protein sequence ID" value="RDB37358.1"/>
    <property type="molecule type" value="Genomic_DNA"/>
</dbReference>
<dbReference type="InterPro" id="IPR050090">
    <property type="entry name" value="Tyrosine_recombinase_XerCD"/>
</dbReference>
<dbReference type="PROSITE" id="PS51898">
    <property type="entry name" value="TYR_RECOMBINASE"/>
    <property type="match status" value="1"/>
</dbReference>
<dbReference type="Gene3D" id="1.10.443.10">
    <property type="entry name" value="Intergrase catalytic core"/>
    <property type="match status" value="1"/>
</dbReference>
<dbReference type="PANTHER" id="PTHR30349:SF64">
    <property type="entry name" value="PROPHAGE INTEGRASE INTD-RELATED"/>
    <property type="match status" value="1"/>
</dbReference>
<evidence type="ECO:0000313" key="9">
    <source>
        <dbReference type="Proteomes" id="UP000253934"/>
    </source>
</evidence>
<evidence type="ECO:0000256" key="2">
    <source>
        <dbReference type="ARBA" id="ARBA00022908"/>
    </source>
</evidence>
<feature type="domain" description="Core-binding (CB)" evidence="7">
    <location>
        <begin position="30"/>
        <end position="113"/>
    </location>
</feature>
<keyword evidence="9" id="KW-1185">Reference proteome</keyword>
<dbReference type="Proteomes" id="UP000253934">
    <property type="component" value="Unassembled WGS sequence"/>
</dbReference>
<keyword evidence="2" id="KW-0229">DNA integration</keyword>
<proteinExistence type="inferred from homology"/>
<dbReference type="AlphaFoldDB" id="A0A369KUB6"/>
<dbReference type="PANTHER" id="PTHR30349">
    <property type="entry name" value="PHAGE INTEGRASE-RELATED"/>
    <property type="match status" value="1"/>
</dbReference>
<comment type="caution">
    <text evidence="8">The sequence shown here is derived from an EMBL/GenBank/DDBJ whole genome shotgun (WGS) entry which is preliminary data.</text>
</comment>
<dbReference type="GO" id="GO:0015074">
    <property type="term" value="P:DNA integration"/>
    <property type="evidence" value="ECO:0007669"/>
    <property type="project" value="UniProtKB-KW"/>
</dbReference>
<evidence type="ECO:0008006" key="10">
    <source>
        <dbReference type="Google" id="ProtNLM"/>
    </source>
</evidence>
<dbReference type="InterPro" id="IPR010998">
    <property type="entry name" value="Integrase_recombinase_N"/>
</dbReference>
<feature type="domain" description="Tyr recombinase" evidence="6">
    <location>
        <begin position="136"/>
        <end position="332"/>
    </location>
</feature>
<name>A0A369KUB6_9BACT</name>
<dbReference type="Pfam" id="PF00589">
    <property type="entry name" value="Phage_integrase"/>
    <property type="match status" value="1"/>
</dbReference>
<dbReference type="Gene3D" id="1.10.150.130">
    <property type="match status" value="1"/>
</dbReference>
<evidence type="ECO:0000256" key="5">
    <source>
        <dbReference type="PROSITE-ProRule" id="PRU01248"/>
    </source>
</evidence>
<dbReference type="PROSITE" id="PS51900">
    <property type="entry name" value="CB"/>
    <property type="match status" value="1"/>
</dbReference>
<evidence type="ECO:0000259" key="6">
    <source>
        <dbReference type="PROSITE" id="PS51898"/>
    </source>
</evidence>
<protein>
    <recommendedName>
        <fullName evidence="10">Integrase</fullName>
    </recommendedName>
</protein>
<dbReference type="InterPro" id="IPR044068">
    <property type="entry name" value="CB"/>
</dbReference>
<accession>A0A369KUB6</accession>
<dbReference type="InterPro" id="IPR011010">
    <property type="entry name" value="DNA_brk_join_enz"/>
</dbReference>
<evidence type="ECO:0000256" key="1">
    <source>
        <dbReference type="ARBA" id="ARBA00008857"/>
    </source>
</evidence>
<dbReference type="GO" id="GO:0003677">
    <property type="term" value="F:DNA binding"/>
    <property type="evidence" value="ECO:0007669"/>
    <property type="project" value="UniProtKB-UniRule"/>
</dbReference>